<gene>
    <name evidence="1" type="ORF">KC19_1G099300</name>
</gene>
<protein>
    <submittedName>
        <fullName evidence="1">Uncharacterized protein</fullName>
    </submittedName>
</protein>
<proteinExistence type="predicted"/>
<dbReference type="Proteomes" id="UP000822688">
    <property type="component" value="Chromosome 1"/>
</dbReference>
<dbReference type="AlphaFoldDB" id="A0A8T0J6J1"/>
<keyword evidence="2" id="KW-1185">Reference proteome</keyword>
<name>A0A8T0J6J1_CERPU</name>
<evidence type="ECO:0000313" key="2">
    <source>
        <dbReference type="Proteomes" id="UP000822688"/>
    </source>
</evidence>
<accession>A0A8T0J6J1</accession>
<reference evidence="1" key="1">
    <citation type="submission" date="2020-06" db="EMBL/GenBank/DDBJ databases">
        <title>WGS assembly of Ceratodon purpureus strain R40.</title>
        <authorList>
            <person name="Carey S.B."/>
            <person name="Jenkins J."/>
            <person name="Shu S."/>
            <person name="Lovell J.T."/>
            <person name="Sreedasyam A."/>
            <person name="Maumus F."/>
            <person name="Tiley G.P."/>
            <person name="Fernandez-Pozo N."/>
            <person name="Barry K."/>
            <person name="Chen C."/>
            <person name="Wang M."/>
            <person name="Lipzen A."/>
            <person name="Daum C."/>
            <person name="Saski C.A."/>
            <person name="Payton A.C."/>
            <person name="Mcbreen J.C."/>
            <person name="Conrad R.E."/>
            <person name="Kollar L.M."/>
            <person name="Olsson S."/>
            <person name="Huttunen S."/>
            <person name="Landis J.B."/>
            <person name="Wickett N.J."/>
            <person name="Johnson M.G."/>
            <person name="Rensing S.A."/>
            <person name="Grimwood J."/>
            <person name="Schmutz J."/>
            <person name="Mcdaniel S.F."/>
        </authorList>
    </citation>
    <scope>NUCLEOTIDE SEQUENCE</scope>
    <source>
        <strain evidence="1">R40</strain>
    </source>
</reference>
<organism evidence="1 2">
    <name type="scientific">Ceratodon purpureus</name>
    <name type="common">Fire moss</name>
    <name type="synonym">Dicranum purpureum</name>
    <dbReference type="NCBI Taxonomy" id="3225"/>
    <lineage>
        <taxon>Eukaryota</taxon>
        <taxon>Viridiplantae</taxon>
        <taxon>Streptophyta</taxon>
        <taxon>Embryophyta</taxon>
        <taxon>Bryophyta</taxon>
        <taxon>Bryophytina</taxon>
        <taxon>Bryopsida</taxon>
        <taxon>Dicranidae</taxon>
        <taxon>Pseudoditrichales</taxon>
        <taxon>Ditrichaceae</taxon>
        <taxon>Ceratodon</taxon>
    </lineage>
</organism>
<sequence>MWLAHAVGPRTCVFSYSLGTCHCQDGSIPATSMVSLKFLSIAVACTGRTTLTSSTLSPLNVLELDAVDELALCAWTIVCCGVA</sequence>
<comment type="caution">
    <text evidence="1">The sequence shown here is derived from an EMBL/GenBank/DDBJ whole genome shotgun (WGS) entry which is preliminary data.</text>
</comment>
<evidence type="ECO:0000313" key="1">
    <source>
        <dbReference type="EMBL" id="KAG0590433.1"/>
    </source>
</evidence>
<dbReference type="EMBL" id="CM026421">
    <property type="protein sequence ID" value="KAG0590433.1"/>
    <property type="molecule type" value="Genomic_DNA"/>
</dbReference>